<keyword evidence="2" id="KW-1133">Transmembrane helix</keyword>
<name>A0ABV1DZN5_9FIRM</name>
<dbReference type="InterPro" id="IPR011098">
    <property type="entry name" value="G5_dom"/>
</dbReference>
<dbReference type="PANTHER" id="PTHR39160:SF4">
    <property type="entry name" value="RESUSCITATION-PROMOTING FACTOR RPFB"/>
    <property type="match status" value="1"/>
</dbReference>
<dbReference type="PANTHER" id="PTHR39160">
    <property type="entry name" value="CELL WALL-BINDING PROTEIN YOCH"/>
    <property type="match status" value="1"/>
</dbReference>
<dbReference type="InterPro" id="IPR051933">
    <property type="entry name" value="Resuscitation_pf_RpfB"/>
</dbReference>
<dbReference type="CDD" id="cd22786">
    <property type="entry name" value="DPBB_YuiC-like"/>
    <property type="match status" value="1"/>
</dbReference>
<dbReference type="SMART" id="SM01208">
    <property type="entry name" value="G5"/>
    <property type="match status" value="1"/>
</dbReference>
<dbReference type="RefSeq" id="WP_349219120.1">
    <property type="nucleotide sequence ID" value="NZ_JBBMFD010000008.1"/>
</dbReference>
<accession>A0ABV1DZN5</accession>
<feature type="domain" description="G5" evidence="3">
    <location>
        <begin position="123"/>
        <end position="204"/>
    </location>
</feature>
<keyword evidence="2" id="KW-0472">Membrane</keyword>
<reference evidence="4 5" key="1">
    <citation type="submission" date="2024-03" db="EMBL/GenBank/DDBJ databases">
        <title>Human intestinal bacterial collection.</title>
        <authorList>
            <person name="Pauvert C."/>
            <person name="Hitch T.C.A."/>
            <person name="Clavel T."/>
        </authorList>
    </citation>
    <scope>NUCLEOTIDE SEQUENCE [LARGE SCALE GENOMIC DNA]</scope>
    <source>
        <strain evidence="4 5">CLA-JM-H44</strain>
    </source>
</reference>
<gene>
    <name evidence="4" type="ORF">WMO26_06715</name>
</gene>
<dbReference type="EMBL" id="JBBMFD010000008">
    <property type="protein sequence ID" value="MEQ2440512.1"/>
    <property type="molecule type" value="Genomic_DNA"/>
</dbReference>
<comment type="caution">
    <text evidence="4">The sequence shown here is derived from an EMBL/GenBank/DDBJ whole genome shotgun (WGS) entry which is preliminary data.</text>
</comment>
<dbReference type="Pfam" id="PF07501">
    <property type="entry name" value="G5"/>
    <property type="match status" value="1"/>
</dbReference>
<organism evidence="4 5">
    <name type="scientific">Solibaculum intestinale</name>
    <dbReference type="NCBI Taxonomy" id="3133165"/>
    <lineage>
        <taxon>Bacteria</taxon>
        <taxon>Bacillati</taxon>
        <taxon>Bacillota</taxon>
        <taxon>Clostridia</taxon>
        <taxon>Eubacteriales</taxon>
        <taxon>Oscillospiraceae</taxon>
        <taxon>Solibaculum</taxon>
    </lineage>
</organism>
<dbReference type="Pfam" id="PF06725">
    <property type="entry name" value="3D"/>
    <property type="match status" value="1"/>
</dbReference>
<protein>
    <submittedName>
        <fullName evidence="4">G5 domain-containing protein</fullName>
    </submittedName>
</protein>
<evidence type="ECO:0000256" key="1">
    <source>
        <dbReference type="ARBA" id="ARBA00022729"/>
    </source>
</evidence>
<dbReference type="Gene3D" id="2.20.230.10">
    <property type="entry name" value="Resuscitation-promoting factor rpfb"/>
    <property type="match status" value="1"/>
</dbReference>
<evidence type="ECO:0000256" key="2">
    <source>
        <dbReference type="SAM" id="Phobius"/>
    </source>
</evidence>
<proteinExistence type="predicted"/>
<dbReference type="InterPro" id="IPR010611">
    <property type="entry name" value="3D_dom"/>
</dbReference>
<dbReference type="PROSITE" id="PS51109">
    <property type="entry name" value="G5"/>
    <property type="match status" value="1"/>
</dbReference>
<evidence type="ECO:0000313" key="5">
    <source>
        <dbReference type="Proteomes" id="UP001489509"/>
    </source>
</evidence>
<keyword evidence="1" id="KW-0732">Signal</keyword>
<keyword evidence="5" id="KW-1185">Reference proteome</keyword>
<evidence type="ECO:0000313" key="4">
    <source>
        <dbReference type="EMBL" id="MEQ2440512.1"/>
    </source>
</evidence>
<dbReference type="Proteomes" id="UP001489509">
    <property type="component" value="Unassembled WGS sequence"/>
</dbReference>
<sequence>MTEMQRVRKLLSRLCTSRLFPVTLLGATCVIALVWGFLELKPVRVYDGVTDTTVYTSSAQPNIILGKAGILPGEDDLVDTRHNADGNLEITYIRDGAFDLSSLTQSSAVSVSYYGTLAQYTQESAAPETVTVEIESSIPYGTVTQETSLLNAGEVRVKSAGVAGVSVARYEQTMVNGKIVKSVKLGEEVVSEPVDEVVQMGTYVARNPSLVSQLTGSGGAVMTSADVPCFSLLTPSSPIELDANGYPVHYSRVITGPGTAYTAAPGKGTASGRPAMQGHVAVDPKEIPYGTELYIVSADGKFVYGYCIAADTGGFVHTTNIVADLYFSNMSDIYSFGKRDVLIFVLN</sequence>
<feature type="transmembrane region" description="Helical" evidence="2">
    <location>
        <begin position="20"/>
        <end position="38"/>
    </location>
</feature>
<keyword evidence="2" id="KW-0812">Transmembrane</keyword>
<evidence type="ECO:0000259" key="3">
    <source>
        <dbReference type="PROSITE" id="PS51109"/>
    </source>
</evidence>